<proteinExistence type="inferred from homology"/>
<evidence type="ECO:0000256" key="6">
    <source>
        <dbReference type="SAM" id="MobiDB-lite"/>
    </source>
</evidence>
<dbReference type="EMBL" id="CAXLJL010000800">
    <property type="protein sequence ID" value="CAL5140840.1"/>
    <property type="molecule type" value="Genomic_DNA"/>
</dbReference>
<evidence type="ECO:0000256" key="4">
    <source>
        <dbReference type="ARBA" id="ARBA00022989"/>
    </source>
</evidence>
<dbReference type="PANTHER" id="PTHR10984:SF30">
    <property type="entry name" value="ENDOPLASMIC RETICULUM-GOLGI INTERMEDIATE COMPARTMENT PROTEIN 2"/>
    <property type="match status" value="1"/>
</dbReference>
<evidence type="ECO:0000256" key="2">
    <source>
        <dbReference type="ARBA" id="ARBA00005648"/>
    </source>
</evidence>
<protein>
    <recommendedName>
        <fullName evidence="12">Endoplasmic reticulum-Golgi intermediate compartment protein 2</fullName>
    </recommendedName>
</protein>
<dbReference type="AlphaFoldDB" id="A0AAV2TWY6"/>
<dbReference type="Pfam" id="PF13850">
    <property type="entry name" value="ERGIC_N"/>
    <property type="match status" value="1"/>
</dbReference>
<keyword evidence="5 7" id="KW-0472">Membrane</keyword>
<evidence type="ECO:0000256" key="3">
    <source>
        <dbReference type="ARBA" id="ARBA00022692"/>
    </source>
</evidence>
<dbReference type="Pfam" id="PF07970">
    <property type="entry name" value="COPIIcoated_ERV"/>
    <property type="match status" value="1"/>
</dbReference>
<feature type="domain" description="Endoplasmic reticulum vesicle transporter C-terminal" evidence="8">
    <location>
        <begin position="184"/>
        <end position="357"/>
    </location>
</feature>
<dbReference type="InterPro" id="IPR045888">
    <property type="entry name" value="Erv"/>
</dbReference>
<reference evidence="10" key="1">
    <citation type="submission" date="2024-06" db="EMBL/GenBank/DDBJ databases">
        <authorList>
            <person name="Liu X."/>
            <person name="Lenzi L."/>
            <person name="Haldenby T S."/>
            <person name="Uol C."/>
        </authorList>
    </citation>
    <scope>NUCLEOTIDE SEQUENCE</scope>
</reference>
<feature type="region of interest" description="Disordered" evidence="6">
    <location>
        <begin position="1"/>
        <end position="20"/>
    </location>
</feature>
<comment type="caution">
    <text evidence="10">The sequence shown here is derived from an EMBL/GenBank/DDBJ whole genome shotgun (WGS) entry which is preliminary data.</text>
</comment>
<dbReference type="InterPro" id="IPR039542">
    <property type="entry name" value="Erv_N"/>
</dbReference>
<comment type="subcellular location">
    <subcellularLocation>
        <location evidence="1">Endoplasmic reticulum-Golgi intermediate compartment membrane</location>
        <topology evidence="1">Multi-pass membrane protein</topology>
    </subcellularLocation>
</comment>
<keyword evidence="4 7" id="KW-1133">Transmembrane helix</keyword>
<dbReference type="GO" id="GO:0006890">
    <property type="term" value="P:retrograde vesicle-mediated transport, Golgi to endoplasmic reticulum"/>
    <property type="evidence" value="ECO:0007669"/>
    <property type="project" value="TreeGrafter"/>
</dbReference>
<comment type="similarity">
    <text evidence="2">Belongs to the ERGIC family.</text>
</comment>
<dbReference type="InterPro" id="IPR012936">
    <property type="entry name" value="Erv_C"/>
</dbReference>
<evidence type="ECO:0000259" key="8">
    <source>
        <dbReference type="Pfam" id="PF07970"/>
    </source>
</evidence>
<evidence type="ECO:0000256" key="7">
    <source>
        <dbReference type="SAM" id="Phobius"/>
    </source>
</evidence>
<sequence>MELGGMEVRHRRNTKPEEDHLAPSELLQNLDIFPKLPKECKKSTNSGGIVTILTLLLMFILFISEIYRYIDPDYVYSYEVDKDFEGKIQINIDITVATRCEYTSLDVVDVIGSTMSSKGKMKYHRATFELSGPRRVEFERRRDTANVLRTHHHVLHEALWKRHDVFFSEEEWEDILRREHRTPERGSHQDVYNACRMVGTLFVRKVAGNIHMVPGKPILGLGGAHVHIASLLDKEFFNFSHRIDHLSFGPRLRNRVDPLEAVEQIAHSPMETFQYYLSIVPTRVVHTFSTSDTYQYAVAMKNQSVNDTQQSKNIPGIFFSYDTFPLVIKVTEARELLGTFLARLAALVGGLFATVGYVRQILGVVPEFVHQTKFGRRLETRWSRCKHQLALKLNEAQSNGCATGNVNNMNPPPLDPDSDT</sequence>
<feature type="compositionally biased region" description="Pro residues" evidence="6">
    <location>
        <begin position="410"/>
        <end position="420"/>
    </location>
</feature>
<dbReference type="GO" id="GO:0005783">
    <property type="term" value="C:endoplasmic reticulum"/>
    <property type="evidence" value="ECO:0007669"/>
    <property type="project" value="TreeGrafter"/>
</dbReference>
<evidence type="ECO:0000259" key="9">
    <source>
        <dbReference type="Pfam" id="PF13850"/>
    </source>
</evidence>
<accession>A0AAV2TWY6</accession>
<gene>
    <name evidence="10" type="ORF">CDAUBV1_LOCUS16146</name>
</gene>
<name>A0AAV2TWY6_CALDB</name>
<dbReference type="PANTHER" id="PTHR10984">
    <property type="entry name" value="ENDOPLASMIC RETICULUM-GOLGI INTERMEDIATE COMPARTMENT PROTEIN"/>
    <property type="match status" value="1"/>
</dbReference>
<dbReference type="GO" id="GO:0030134">
    <property type="term" value="C:COPII-coated ER to Golgi transport vesicle"/>
    <property type="evidence" value="ECO:0007669"/>
    <property type="project" value="TreeGrafter"/>
</dbReference>
<evidence type="ECO:0008006" key="12">
    <source>
        <dbReference type="Google" id="ProtNLM"/>
    </source>
</evidence>
<feature type="transmembrane region" description="Helical" evidence="7">
    <location>
        <begin position="48"/>
        <end position="70"/>
    </location>
</feature>
<dbReference type="Proteomes" id="UP001497525">
    <property type="component" value="Unassembled WGS sequence"/>
</dbReference>
<evidence type="ECO:0000313" key="11">
    <source>
        <dbReference type="Proteomes" id="UP001497525"/>
    </source>
</evidence>
<dbReference type="GO" id="GO:0033116">
    <property type="term" value="C:endoplasmic reticulum-Golgi intermediate compartment membrane"/>
    <property type="evidence" value="ECO:0007669"/>
    <property type="project" value="UniProtKB-SubCell"/>
</dbReference>
<evidence type="ECO:0000256" key="5">
    <source>
        <dbReference type="ARBA" id="ARBA00023136"/>
    </source>
</evidence>
<feature type="region of interest" description="Disordered" evidence="6">
    <location>
        <begin position="401"/>
        <end position="420"/>
    </location>
</feature>
<feature type="domain" description="Endoplasmic reticulum vesicle transporter N-terminal" evidence="9">
    <location>
        <begin position="27"/>
        <end position="114"/>
    </location>
</feature>
<evidence type="ECO:0000313" key="10">
    <source>
        <dbReference type="EMBL" id="CAL5140840.1"/>
    </source>
</evidence>
<keyword evidence="3 7" id="KW-0812">Transmembrane</keyword>
<dbReference type="GO" id="GO:0006888">
    <property type="term" value="P:endoplasmic reticulum to Golgi vesicle-mediated transport"/>
    <property type="evidence" value="ECO:0007669"/>
    <property type="project" value="TreeGrafter"/>
</dbReference>
<organism evidence="10 11">
    <name type="scientific">Calicophoron daubneyi</name>
    <name type="common">Rumen fluke</name>
    <name type="synonym">Paramphistomum daubneyi</name>
    <dbReference type="NCBI Taxonomy" id="300641"/>
    <lineage>
        <taxon>Eukaryota</taxon>
        <taxon>Metazoa</taxon>
        <taxon>Spiralia</taxon>
        <taxon>Lophotrochozoa</taxon>
        <taxon>Platyhelminthes</taxon>
        <taxon>Trematoda</taxon>
        <taxon>Digenea</taxon>
        <taxon>Plagiorchiida</taxon>
        <taxon>Pronocephalata</taxon>
        <taxon>Paramphistomoidea</taxon>
        <taxon>Paramphistomidae</taxon>
        <taxon>Calicophoron</taxon>
    </lineage>
</organism>
<evidence type="ECO:0000256" key="1">
    <source>
        <dbReference type="ARBA" id="ARBA00004457"/>
    </source>
</evidence>